<dbReference type="GO" id="GO:0019843">
    <property type="term" value="F:rRNA binding"/>
    <property type="evidence" value="ECO:0007669"/>
    <property type="project" value="UniProtKB-UniRule"/>
</dbReference>
<organism evidence="8 9">
    <name type="scientific">Salinisphaera hydrothermalis (strain C41B8)</name>
    <dbReference type="NCBI Taxonomy" id="1304275"/>
    <lineage>
        <taxon>Bacteria</taxon>
        <taxon>Pseudomonadati</taxon>
        <taxon>Pseudomonadota</taxon>
        <taxon>Gammaproteobacteria</taxon>
        <taxon>Salinisphaerales</taxon>
        <taxon>Salinisphaeraceae</taxon>
        <taxon>Salinisphaera</taxon>
    </lineage>
</organism>
<dbReference type="InterPro" id="IPR013025">
    <property type="entry name" value="Ribosomal_uL23-like"/>
</dbReference>
<dbReference type="AlphaFoldDB" id="A0A084IGR6"/>
<dbReference type="InterPro" id="IPR001014">
    <property type="entry name" value="Ribosomal_uL23_CS"/>
</dbReference>
<keyword evidence="4 6" id="KW-0689">Ribosomal protein</keyword>
<comment type="similarity">
    <text evidence="1 6 7">Belongs to the universal ribosomal protein uL23 family.</text>
</comment>
<dbReference type="PATRIC" id="fig|1304275.5.peg.3636"/>
<evidence type="ECO:0000256" key="7">
    <source>
        <dbReference type="RuleBase" id="RU003934"/>
    </source>
</evidence>
<proteinExistence type="inferred from homology"/>
<keyword evidence="3 6" id="KW-0694">RNA-binding</keyword>
<dbReference type="GO" id="GO:1990904">
    <property type="term" value="C:ribonucleoprotein complex"/>
    <property type="evidence" value="ECO:0007669"/>
    <property type="project" value="UniProtKB-KW"/>
</dbReference>
<keyword evidence="5 6" id="KW-0687">Ribonucleoprotein</keyword>
<dbReference type="FunFam" id="3.30.70.330:FF:000001">
    <property type="entry name" value="50S ribosomal protein L23"/>
    <property type="match status" value="1"/>
</dbReference>
<evidence type="ECO:0000256" key="5">
    <source>
        <dbReference type="ARBA" id="ARBA00023274"/>
    </source>
</evidence>
<comment type="function">
    <text evidence="6">One of the early assembly proteins it binds 23S rRNA. One of the proteins that surrounds the polypeptide exit tunnel on the outside of the ribosome. Forms the main docking site for trigger factor binding to the ribosome.</text>
</comment>
<comment type="subunit">
    <text evidence="6">Part of the 50S ribosomal subunit. Contacts protein L29, and trigger factor when it is bound to the ribosome.</text>
</comment>
<evidence type="ECO:0000313" key="9">
    <source>
        <dbReference type="Proteomes" id="UP000028302"/>
    </source>
</evidence>
<dbReference type="InterPro" id="IPR012678">
    <property type="entry name" value="Ribosomal_uL23/eL15/eS24_sf"/>
</dbReference>
<accession>A0A084IGR6</accession>
<dbReference type="PANTHER" id="PTHR11620">
    <property type="entry name" value="60S RIBOSOMAL PROTEIN L23A"/>
    <property type="match status" value="1"/>
</dbReference>
<dbReference type="PROSITE" id="PS00050">
    <property type="entry name" value="RIBOSOMAL_L23"/>
    <property type="match status" value="1"/>
</dbReference>
<evidence type="ECO:0000313" key="8">
    <source>
        <dbReference type="EMBL" id="KEZ75900.1"/>
    </source>
</evidence>
<dbReference type="EMBL" id="APNK01000047">
    <property type="protein sequence ID" value="KEZ75900.1"/>
    <property type="molecule type" value="Genomic_DNA"/>
</dbReference>
<dbReference type="HAMAP" id="MF_01369_B">
    <property type="entry name" value="Ribosomal_uL23_B"/>
    <property type="match status" value="1"/>
</dbReference>
<dbReference type="GO" id="GO:0005840">
    <property type="term" value="C:ribosome"/>
    <property type="evidence" value="ECO:0007669"/>
    <property type="project" value="UniProtKB-KW"/>
</dbReference>
<dbReference type="eggNOG" id="COG0089">
    <property type="taxonomic scope" value="Bacteria"/>
</dbReference>
<name>A0A084IGR6_SALHC</name>
<keyword evidence="9" id="KW-1185">Reference proteome</keyword>
<evidence type="ECO:0000256" key="1">
    <source>
        <dbReference type="ARBA" id="ARBA00006700"/>
    </source>
</evidence>
<reference evidence="8 9" key="1">
    <citation type="submission" date="2013-03" db="EMBL/GenBank/DDBJ databases">
        <title>Salinisphaera hydrothermalis C41B8 Genome Sequencing.</title>
        <authorList>
            <person name="Li C."/>
            <person name="Lai Q."/>
            <person name="Shao Z."/>
        </authorList>
    </citation>
    <scope>NUCLEOTIDE SEQUENCE [LARGE SCALE GENOMIC DNA]</scope>
    <source>
        <strain evidence="8 9">C41B8</strain>
    </source>
</reference>
<dbReference type="SUPFAM" id="SSF54189">
    <property type="entry name" value="Ribosomal proteins S24e, L23 and L15e"/>
    <property type="match status" value="1"/>
</dbReference>
<evidence type="ECO:0000256" key="6">
    <source>
        <dbReference type="HAMAP-Rule" id="MF_01369"/>
    </source>
</evidence>
<dbReference type="Pfam" id="PF00276">
    <property type="entry name" value="Ribosomal_L23"/>
    <property type="match status" value="1"/>
</dbReference>
<comment type="caution">
    <text evidence="8">The sequence shown here is derived from an EMBL/GenBank/DDBJ whole genome shotgun (WGS) entry which is preliminary data.</text>
</comment>
<dbReference type="NCBIfam" id="NF004363">
    <property type="entry name" value="PRK05738.2-4"/>
    <property type="match status" value="1"/>
</dbReference>
<dbReference type="OrthoDB" id="9793353at2"/>
<protein>
    <recommendedName>
        <fullName evidence="6">Large ribosomal subunit protein uL23</fullName>
    </recommendedName>
</protein>
<dbReference type="GO" id="GO:0006412">
    <property type="term" value="P:translation"/>
    <property type="evidence" value="ECO:0007669"/>
    <property type="project" value="UniProtKB-UniRule"/>
</dbReference>
<dbReference type="Gene3D" id="3.30.70.330">
    <property type="match status" value="1"/>
</dbReference>
<keyword evidence="2 6" id="KW-0699">rRNA-binding</keyword>
<dbReference type="InterPro" id="IPR012677">
    <property type="entry name" value="Nucleotide-bd_a/b_plait_sf"/>
</dbReference>
<evidence type="ECO:0000256" key="4">
    <source>
        <dbReference type="ARBA" id="ARBA00022980"/>
    </source>
</evidence>
<dbReference type="STRING" id="1304275.C41B8_17783"/>
<evidence type="ECO:0000256" key="3">
    <source>
        <dbReference type="ARBA" id="ARBA00022884"/>
    </source>
</evidence>
<gene>
    <name evidence="6 8" type="primary">rplW</name>
    <name evidence="8" type="ORF">C41B8_17783</name>
</gene>
<dbReference type="GO" id="GO:0003735">
    <property type="term" value="F:structural constituent of ribosome"/>
    <property type="evidence" value="ECO:0007669"/>
    <property type="project" value="InterPro"/>
</dbReference>
<sequence>MNKERIYQVLRSPHVSEKASVVGDAANQVIFKVAGDASKHEIAEAVAALFDVKVESVTTLNNKPKQKRFRGQPGARSGFKKAYVTLADGDEIDFLDGAAQ</sequence>
<dbReference type="RefSeq" id="WP_037341354.1">
    <property type="nucleotide sequence ID" value="NZ_APNK01000047.1"/>
</dbReference>
<dbReference type="NCBIfam" id="NF004359">
    <property type="entry name" value="PRK05738.1-3"/>
    <property type="match status" value="1"/>
</dbReference>
<evidence type="ECO:0000256" key="2">
    <source>
        <dbReference type="ARBA" id="ARBA00022730"/>
    </source>
</evidence>
<dbReference type="Proteomes" id="UP000028302">
    <property type="component" value="Unassembled WGS sequence"/>
</dbReference>